<protein>
    <submittedName>
        <fullName evidence="1">Uncharacterized protein</fullName>
    </submittedName>
</protein>
<dbReference type="Proteomes" id="UP000192328">
    <property type="component" value="Unassembled WGS sequence"/>
</dbReference>
<comment type="caution">
    <text evidence="1">The sequence shown here is derived from an EMBL/GenBank/DDBJ whole genome shotgun (WGS) entry which is preliminary data.</text>
</comment>
<proteinExistence type="predicted"/>
<keyword evidence="2" id="KW-1185">Reference proteome</keyword>
<reference evidence="1" key="1">
    <citation type="submission" date="2017-04" db="EMBL/GenBank/DDBJ databases">
        <authorList>
            <person name="Varghese N."/>
            <person name="Submissions S."/>
        </authorList>
    </citation>
    <scope>NUCLEOTIDE SEQUENCE</scope>
    <source>
        <strain evidence="1">WTE2008</strain>
    </source>
</reference>
<sequence>MNERYITHYYLRGTDPWQNIMHLPEKEAFRKAKELAKEHEWKTSVGRFMDF</sequence>
<dbReference type="EMBL" id="FWXZ01000002">
    <property type="protein sequence ID" value="SMC52567.1"/>
    <property type="molecule type" value="Genomic_DNA"/>
</dbReference>
<accession>A0AC61PK62</accession>
<evidence type="ECO:0000313" key="1">
    <source>
        <dbReference type="EMBL" id="SMC52567.1"/>
    </source>
</evidence>
<organism evidence="1 2">
    <name type="scientific">Aristaeella lactis</name>
    <dbReference type="NCBI Taxonomy" id="3046383"/>
    <lineage>
        <taxon>Bacteria</taxon>
        <taxon>Bacillati</taxon>
        <taxon>Bacillota</taxon>
        <taxon>Clostridia</taxon>
        <taxon>Eubacteriales</taxon>
        <taxon>Aristaeellaceae</taxon>
        <taxon>Aristaeella</taxon>
    </lineage>
</organism>
<evidence type="ECO:0000313" key="2">
    <source>
        <dbReference type="Proteomes" id="UP000192328"/>
    </source>
</evidence>
<name>A0AC61PK62_9FIRM</name>
<gene>
    <name evidence="1" type="ORF">SAMN06297397_1232</name>
</gene>